<evidence type="ECO:0000259" key="9">
    <source>
        <dbReference type="PROSITE" id="PS51188"/>
    </source>
</evidence>
<feature type="zinc finger region" description="CR-type" evidence="6">
    <location>
        <begin position="142"/>
        <end position="227"/>
    </location>
</feature>
<dbReference type="InterPro" id="IPR008971">
    <property type="entry name" value="HSP40/DnaJ_pept-bd"/>
</dbReference>
<dbReference type="PRINTS" id="PR00625">
    <property type="entry name" value="JDOMAIN"/>
</dbReference>
<dbReference type="Gene3D" id="2.10.230.10">
    <property type="entry name" value="Heat shock protein DnaJ, cysteine-rich domain"/>
    <property type="match status" value="1"/>
</dbReference>
<dbReference type="CDD" id="cd06257">
    <property type="entry name" value="DnaJ"/>
    <property type="match status" value="1"/>
</dbReference>
<dbReference type="InterPro" id="IPR001623">
    <property type="entry name" value="DnaJ_domain"/>
</dbReference>
<name>A0A0L0NRR9_CANAR</name>
<evidence type="ECO:0000256" key="5">
    <source>
        <dbReference type="ARBA" id="ARBA00023186"/>
    </source>
</evidence>
<dbReference type="InterPro" id="IPR036410">
    <property type="entry name" value="HSP_DnaJ_Cys-rich_dom_sf"/>
</dbReference>
<dbReference type="EMBL" id="LGST01000051">
    <property type="protein sequence ID" value="KND96709.1"/>
    <property type="molecule type" value="Genomic_DNA"/>
</dbReference>
<dbReference type="VEuPathDB" id="FungiDB:QG37_07010"/>
<organism evidence="10 11">
    <name type="scientific">Candidozyma auris</name>
    <name type="common">Yeast</name>
    <name type="synonym">Candida auris</name>
    <dbReference type="NCBI Taxonomy" id="498019"/>
    <lineage>
        <taxon>Eukaryota</taxon>
        <taxon>Fungi</taxon>
        <taxon>Dikarya</taxon>
        <taxon>Ascomycota</taxon>
        <taxon>Saccharomycotina</taxon>
        <taxon>Pichiomycetes</taxon>
        <taxon>Metschnikowiaceae</taxon>
        <taxon>Candidozyma</taxon>
    </lineage>
</organism>
<feature type="domain" description="J" evidence="8">
    <location>
        <begin position="4"/>
        <end position="71"/>
    </location>
</feature>
<dbReference type="SUPFAM" id="SSF49493">
    <property type="entry name" value="HSP40/DnaJ peptide-binding domain"/>
    <property type="match status" value="2"/>
</dbReference>
<proteinExistence type="predicted"/>
<evidence type="ECO:0000256" key="4">
    <source>
        <dbReference type="ARBA" id="ARBA00022833"/>
    </source>
</evidence>
<evidence type="ECO:0000256" key="2">
    <source>
        <dbReference type="ARBA" id="ARBA00022737"/>
    </source>
</evidence>
<dbReference type="InterPro" id="IPR036869">
    <property type="entry name" value="J_dom_sf"/>
</dbReference>
<keyword evidence="5" id="KW-0143">Chaperone</keyword>
<dbReference type="FunFam" id="2.60.260.20:FF:000003">
    <property type="entry name" value="DnaJ subfamily A member 2"/>
    <property type="match status" value="1"/>
</dbReference>
<dbReference type="InterPro" id="IPR002939">
    <property type="entry name" value="DnaJ_C"/>
</dbReference>
<dbReference type="VEuPathDB" id="FungiDB:CJJ07_004103"/>
<dbReference type="Pfam" id="PF01556">
    <property type="entry name" value="DnaJ_C"/>
    <property type="match status" value="1"/>
</dbReference>
<keyword evidence="3 6" id="KW-0863">Zinc-finger</keyword>
<evidence type="ECO:0000256" key="6">
    <source>
        <dbReference type="PROSITE-ProRule" id="PRU00546"/>
    </source>
</evidence>
<dbReference type="VEuPathDB" id="FungiDB:B9J08_001309"/>
<evidence type="ECO:0008006" key="12">
    <source>
        <dbReference type="Google" id="ProtNLM"/>
    </source>
</evidence>
<dbReference type="Gene3D" id="1.10.287.110">
    <property type="entry name" value="DnaJ domain"/>
    <property type="match status" value="1"/>
</dbReference>
<evidence type="ECO:0000259" key="8">
    <source>
        <dbReference type="PROSITE" id="PS50076"/>
    </source>
</evidence>
<dbReference type="InterPro" id="IPR044713">
    <property type="entry name" value="DNJA1/2-like"/>
</dbReference>
<dbReference type="SMART" id="SM00271">
    <property type="entry name" value="DnaJ"/>
    <property type="match status" value="1"/>
</dbReference>
<protein>
    <recommendedName>
        <fullName evidence="12">Chaperone protein DnaJ</fullName>
    </recommendedName>
</protein>
<dbReference type="CDD" id="cd10747">
    <property type="entry name" value="DnaJ_C"/>
    <property type="match status" value="1"/>
</dbReference>
<dbReference type="VEuPathDB" id="FungiDB:CJI97_001295"/>
<feature type="domain" description="CR-type" evidence="9">
    <location>
        <begin position="142"/>
        <end position="227"/>
    </location>
</feature>
<dbReference type="Pfam" id="PF00684">
    <property type="entry name" value="DnaJ_CXXCXGXG"/>
    <property type="match status" value="1"/>
</dbReference>
<evidence type="ECO:0000256" key="7">
    <source>
        <dbReference type="SAM" id="MobiDB-lite"/>
    </source>
</evidence>
<dbReference type="GO" id="GO:0051082">
    <property type="term" value="F:unfolded protein binding"/>
    <property type="evidence" value="ECO:0007669"/>
    <property type="project" value="InterPro"/>
</dbReference>
<keyword evidence="1 6" id="KW-0479">Metal-binding</keyword>
<reference evidence="11" key="1">
    <citation type="journal article" date="2015" name="BMC Genomics">
        <title>Draft genome of a commonly misdiagnosed multidrug resistant pathogen Candida auris.</title>
        <authorList>
            <person name="Chatterjee S."/>
            <person name="Alampalli S.V."/>
            <person name="Nageshan R.K."/>
            <person name="Chettiar S.T."/>
            <person name="Joshi S."/>
            <person name="Tatu U.S."/>
        </authorList>
    </citation>
    <scope>NUCLEOTIDE SEQUENCE [LARGE SCALE GENOMIC DNA]</scope>
    <source>
        <strain evidence="11">6684</strain>
    </source>
</reference>
<dbReference type="FunFam" id="2.10.230.10:FF:000001">
    <property type="entry name" value="DnaJ subfamily A member 2"/>
    <property type="match status" value="1"/>
</dbReference>
<dbReference type="AlphaFoldDB" id="A0A0L0NRR9"/>
<dbReference type="VEuPathDB" id="FungiDB:CJJ09_003562"/>
<dbReference type="GO" id="GO:0006457">
    <property type="term" value="P:protein folding"/>
    <property type="evidence" value="ECO:0007669"/>
    <property type="project" value="InterPro"/>
</dbReference>
<evidence type="ECO:0000313" key="11">
    <source>
        <dbReference type="Proteomes" id="UP000037122"/>
    </source>
</evidence>
<dbReference type="SUPFAM" id="SSF57938">
    <property type="entry name" value="DnaJ/Hsp40 cysteine-rich domain"/>
    <property type="match status" value="1"/>
</dbReference>
<keyword evidence="4 6" id="KW-0862">Zinc</keyword>
<dbReference type="PROSITE" id="PS51188">
    <property type="entry name" value="ZF_CR"/>
    <property type="match status" value="1"/>
</dbReference>
<dbReference type="Gene3D" id="2.60.260.20">
    <property type="entry name" value="Urease metallochaperone UreE, N-terminal domain"/>
    <property type="match status" value="2"/>
</dbReference>
<dbReference type="Proteomes" id="UP000037122">
    <property type="component" value="Unassembled WGS sequence"/>
</dbReference>
<dbReference type="GO" id="GO:0030544">
    <property type="term" value="F:Hsp70 protein binding"/>
    <property type="evidence" value="ECO:0007669"/>
    <property type="project" value="InterPro"/>
</dbReference>
<gene>
    <name evidence="10" type="ORF">QG37_07010</name>
</gene>
<evidence type="ECO:0000256" key="1">
    <source>
        <dbReference type="ARBA" id="ARBA00022723"/>
    </source>
</evidence>
<evidence type="ECO:0000256" key="3">
    <source>
        <dbReference type="ARBA" id="ARBA00022771"/>
    </source>
</evidence>
<dbReference type="InterPro" id="IPR001305">
    <property type="entry name" value="HSP_DnaJ_Cys-rich_dom"/>
</dbReference>
<dbReference type="GO" id="GO:0008270">
    <property type="term" value="F:zinc ion binding"/>
    <property type="evidence" value="ECO:0007669"/>
    <property type="project" value="UniProtKB-KW"/>
</dbReference>
<dbReference type="PANTHER" id="PTHR43888">
    <property type="entry name" value="DNAJ-LIKE-2, ISOFORM A-RELATED"/>
    <property type="match status" value="1"/>
</dbReference>
<feature type="compositionally biased region" description="Polar residues" evidence="7">
    <location>
        <begin position="427"/>
        <end position="438"/>
    </location>
</feature>
<dbReference type="VEuPathDB" id="FungiDB:CJI96_0001333"/>
<dbReference type="CDD" id="cd10719">
    <property type="entry name" value="DnaJ_zf"/>
    <property type="match status" value="1"/>
</dbReference>
<dbReference type="PROSITE" id="PS50076">
    <property type="entry name" value="DNAJ_2"/>
    <property type="match status" value="1"/>
</dbReference>
<feature type="region of interest" description="Disordered" evidence="7">
    <location>
        <begin position="418"/>
        <end position="457"/>
    </location>
</feature>
<dbReference type="Pfam" id="PF00226">
    <property type="entry name" value="DnaJ"/>
    <property type="match status" value="1"/>
</dbReference>
<keyword evidence="2" id="KW-0677">Repeat</keyword>
<dbReference type="PROSITE" id="PS00636">
    <property type="entry name" value="DNAJ_1"/>
    <property type="match status" value="1"/>
</dbReference>
<dbReference type="InterPro" id="IPR018253">
    <property type="entry name" value="DnaJ_domain_CS"/>
</dbReference>
<dbReference type="SUPFAM" id="SSF46565">
    <property type="entry name" value="Chaperone J-domain"/>
    <property type="match status" value="1"/>
</dbReference>
<sequence length="457" mass="50899">MPVDLYQVLEVDLSASELEIKKAYRKLALKYHPDKVSEEERESAEVRFKEVCHAYEVLSDEKKRADYDLYGDTDPMDRGGFNGNPFGNGYGGGEYQEYNADDFFEFFRNMNGQSSNGAAKHKSSTEDANINIEVTLEDLFKGKVVKVTSTRNIICKSCGGSGARKNSKMRTCLSCQGEGFTQKIKRMGPGVAFQLKEPCSKCDATGKVFSAKNACKACQGKKVVDETKILEFEIVPGSPNVGSIVLEGESDEYPGKETGDVVLQYTCKDHDVFTRRGDDLFTKYKIPLVDALSGFSKVLCQHLDGRAMHITTPKGKVIKPGHLLKVPGEGMPRANQGMLSKFMGSKRGDLYIEVDIEFPQDNWYLEKNDLTKLKNILPNELQNKNDIKKQEVASLSLPEANIEYVEKIVLATKESLPSYEEKPKQNGHGNSFTGSTYYGESFDFGGRDEPQAECTTQ</sequence>
<evidence type="ECO:0000313" key="10">
    <source>
        <dbReference type="EMBL" id="KND96709.1"/>
    </source>
</evidence>
<accession>A0A0L0NRR9</accession>
<comment type="caution">
    <text evidence="10">The sequence shown here is derived from an EMBL/GenBank/DDBJ whole genome shotgun (WGS) entry which is preliminary data.</text>
</comment>